<dbReference type="PANTHER" id="PTHR10885:SF0">
    <property type="entry name" value="ISOPENTENYL-DIPHOSPHATE DELTA-ISOMERASE"/>
    <property type="match status" value="1"/>
</dbReference>
<accession>A0A844FV51</accession>
<keyword evidence="3" id="KW-1185">Reference proteome</keyword>
<dbReference type="AlphaFoldDB" id="A0A844FV51"/>
<evidence type="ECO:0000313" key="2">
    <source>
        <dbReference type="EMBL" id="MST89292.1"/>
    </source>
</evidence>
<evidence type="ECO:0000313" key="3">
    <source>
        <dbReference type="Proteomes" id="UP000442619"/>
    </source>
</evidence>
<dbReference type="Gene3D" id="3.90.79.10">
    <property type="entry name" value="Nucleoside Triphosphate Pyrophosphohydrolase"/>
    <property type="match status" value="1"/>
</dbReference>
<reference evidence="2 3" key="1">
    <citation type="submission" date="2019-08" db="EMBL/GenBank/DDBJ databases">
        <title>In-depth cultivation of the pig gut microbiome towards novel bacterial diversity and tailored functional studies.</title>
        <authorList>
            <person name="Wylensek D."/>
            <person name="Hitch T.C.A."/>
            <person name="Clavel T."/>
        </authorList>
    </citation>
    <scope>NUCLEOTIDE SEQUENCE [LARGE SCALE GENOMIC DNA]</scope>
    <source>
        <strain evidence="2 3">CA-Schmier-601-WT-3</strain>
    </source>
</reference>
<feature type="domain" description="Nudix hydrolase" evidence="1">
    <location>
        <begin position="47"/>
        <end position="187"/>
    </location>
</feature>
<dbReference type="PROSITE" id="PS51462">
    <property type="entry name" value="NUDIX"/>
    <property type="match status" value="1"/>
</dbReference>
<sequence length="207" mass="24592">MIQQSISHSLSCAIDKEKKMEYFDEYDENGHSLHRKVTREEAHRLGLWHRTVHIWVLCHNVVLIQQRSLQKDSYPGYYDISCAGHLSAGNTLIQGALREVEEELGLKLTSADFLSLGVYKINYDKTFHDHLFKDREFAHVYVVELKEKPQIIIQKEELEKAFWISLEQLDRELTDSSRYCINQHDYVLLEKYLKHRGIYREELRKLQ</sequence>
<dbReference type="InterPro" id="IPR000086">
    <property type="entry name" value="NUDIX_hydrolase_dom"/>
</dbReference>
<gene>
    <name evidence="2" type="ORF">FYJ79_06850</name>
</gene>
<dbReference type="PANTHER" id="PTHR10885">
    <property type="entry name" value="ISOPENTENYL-DIPHOSPHATE DELTA-ISOMERASE"/>
    <property type="match status" value="1"/>
</dbReference>
<dbReference type="InterPro" id="IPR015797">
    <property type="entry name" value="NUDIX_hydrolase-like_dom_sf"/>
</dbReference>
<dbReference type="CDD" id="cd04692">
    <property type="entry name" value="NUDIX_Hydrolase"/>
    <property type="match status" value="1"/>
</dbReference>
<dbReference type="Pfam" id="PF00293">
    <property type="entry name" value="NUDIX"/>
    <property type="match status" value="1"/>
</dbReference>
<evidence type="ECO:0000259" key="1">
    <source>
        <dbReference type="PROSITE" id="PS51462"/>
    </source>
</evidence>
<protein>
    <submittedName>
        <fullName evidence="2">NUDIX domain-containing protein</fullName>
    </submittedName>
</protein>
<dbReference type="SUPFAM" id="SSF55811">
    <property type="entry name" value="Nudix"/>
    <property type="match status" value="1"/>
</dbReference>
<dbReference type="Proteomes" id="UP000442619">
    <property type="component" value="Unassembled WGS sequence"/>
</dbReference>
<dbReference type="EMBL" id="VUNM01000013">
    <property type="protein sequence ID" value="MST89292.1"/>
    <property type="molecule type" value="Genomic_DNA"/>
</dbReference>
<proteinExistence type="predicted"/>
<dbReference type="GO" id="GO:0003824">
    <property type="term" value="F:catalytic activity"/>
    <property type="evidence" value="ECO:0007669"/>
    <property type="project" value="UniProtKB-ARBA"/>
</dbReference>
<name>A0A844FV51_9FIRM</name>
<comment type="caution">
    <text evidence="2">The sequence shown here is derived from an EMBL/GenBank/DDBJ whole genome shotgun (WGS) entry which is preliminary data.</text>
</comment>
<organism evidence="2 3">
    <name type="scientific">Sharpea porci</name>
    <dbReference type="NCBI Taxonomy" id="2652286"/>
    <lineage>
        <taxon>Bacteria</taxon>
        <taxon>Bacillati</taxon>
        <taxon>Bacillota</taxon>
        <taxon>Erysipelotrichia</taxon>
        <taxon>Erysipelotrichales</taxon>
        <taxon>Coprobacillaceae</taxon>
        <taxon>Sharpea</taxon>
    </lineage>
</organism>